<proteinExistence type="inferred from homology"/>
<name>A0A1G6WP26_9ACTN</name>
<reference evidence="5 6" key="1">
    <citation type="submission" date="2016-10" db="EMBL/GenBank/DDBJ databases">
        <authorList>
            <person name="de Groot N.N."/>
        </authorList>
    </citation>
    <scope>NUCLEOTIDE SEQUENCE [LARGE SCALE GENOMIC DNA]</scope>
    <source>
        <strain evidence="5 6">MON 2.2</strain>
    </source>
</reference>
<dbReference type="SUPFAM" id="SSF53850">
    <property type="entry name" value="Periplasmic binding protein-like II"/>
    <property type="match status" value="1"/>
</dbReference>
<dbReference type="RefSeq" id="WP_197679243.1">
    <property type="nucleotide sequence ID" value="NZ_LT629688.1"/>
</dbReference>
<comment type="similarity">
    <text evidence="2">Belongs to the bacterial solute-binding protein 1 family.</text>
</comment>
<dbReference type="GO" id="GO:0030313">
    <property type="term" value="C:cell envelope"/>
    <property type="evidence" value="ECO:0007669"/>
    <property type="project" value="UniProtKB-SubCell"/>
</dbReference>
<evidence type="ECO:0000313" key="6">
    <source>
        <dbReference type="Proteomes" id="UP000198546"/>
    </source>
</evidence>
<dbReference type="InterPro" id="IPR019546">
    <property type="entry name" value="TAT_signal_bac_arc"/>
</dbReference>
<sequence>MTQSSPFTQARPELTRRRFLGAVGIGASALAATPLLSGCATGEVVPQQAPVVDDAVLPRFVPVEYATPDIPSVNGSIPGYTSWPTEVVRAVPTPPGDGRTIKAMTPLWGTIPSADGNQYYEAVNELIGSKVEFQITDGNVYGDKLATVLASPRDVPDWVSVPGWNFPPRFGSEIVGNVFADLTPFLSGDKVTKYPHLANIPTDSWKMCVFNGKLYGLPYPDSIVRDAIFYRDDLMDELGITVSISSAEDLLELAQEVTDPSANRWGAEDMWNAAAQIFGVPPKWAMVDGTLVNRVETEEYRAALDWTTRVFASGAVHPDAVAGQTGEAKQRFQAGRSLIMPDGVGGWHEALRDNLANNPTYSQTPFPPFPADGGEIVYWKSPGAGMFSFIKKTDDTAMIEQILAAADVLAAPFGTLEYQTVNYGVEGVHWERGSKGTPELTDLAAKELQPTYIFLADPPVVESKVQYPGYVEAMTGWMAEVSEHLQEPPFYGMQITPPAQYASIDQPFTDLEADIPRGRKTLADLDEAIETWRSSGGEELRAFHQDLLDQQ</sequence>
<evidence type="ECO:0000256" key="2">
    <source>
        <dbReference type="ARBA" id="ARBA00008520"/>
    </source>
</evidence>
<dbReference type="InterPro" id="IPR050490">
    <property type="entry name" value="Bact_solute-bd_prot1"/>
</dbReference>
<dbReference type="EMBL" id="LT629688">
    <property type="protein sequence ID" value="SDD66775.1"/>
    <property type="molecule type" value="Genomic_DNA"/>
</dbReference>
<organism evidence="5 6">
    <name type="scientific">Auraticoccus monumenti</name>
    <dbReference type="NCBI Taxonomy" id="675864"/>
    <lineage>
        <taxon>Bacteria</taxon>
        <taxon>Bacillati</taxon>
        <taxon>Actinomycetota</taxon>
        <taxon>Actinomycetes</taxon>
        <taxon>Propionibacteriales</taxon>
        <taxon>Propionibacteriaceae</taxon>
        <taxon>Auraticoccus</taxon>
    </lineage>
</organism>
<dbReference type="STRING" id="675864.SAMN04489747_1478"/>
<comment type="subcellular location">
    <subcellularLocation>
        <location evidence="1">Cell envelope</location>
    </subcellularLocation>
</comment>
<keyword evidence="6" id="KW-1185">Reference proteome</keyword>
<keyword evidence="4" id="KW-0732">Signal</keyword>
<evidence type="ECO:0000256" key="3">
    <source>
        <dbReference type="ARBA" id="ARBA00022448"/>
    </source>
</evidence>
<dbReference type="PANTHER" id="PTHR43649">
    <property type="entry name" value="ARABINOSE-BINDING PROTEIN-RELATED"/>
    <property type="match status" value="1"/>
</dbReference>
<keyword evidence="3" id="KW-0813">Transport</keyword>
<gene>
    <name evidence="5" type="ORF">SAMN04489747_1478</name>
</gene>
<dbReference type="InterPro" id="IPR006311">
    <property type="entry name" value="TAT_signal"/>
</dbReference>
<evidence type="ECO:0000256" key="4">
    <source>
        <dbReference type="ARBA" id="ARBA00022729"/>
    </source>
</evidence>
<dbReference type="Pfam" id="PF01547">
    <property type="entry name" value="SBP_bac_1"/>
    <property type="match status" value="1"/>
</dbReference>
<protein>
    <submittedName>
        <fullName evidence="5">Carbohydrate ABC transporter substrate-binding protein, CUT1 family</fullName>
    </submittedName>
</protein>
<dbReference type="Proteomes" id="UP000198546">
    <property type="component" value="Chromosome i"/>
</dbReference>
<dbReference type="NCBIfam" id="TIGR01409">
    <property type="entry name" value="TAT_signal_seq"/>
    <property type="match status" value="1"/>
</dbReference>
<dbReference type="Gene3D" id="3.40.190.10">
    <property type="entry name" value="Periplasmic binding protein-like II"/>
    <property type="match status" value="1"/>
</dbReference>
<accession>A0A1G6WP26</accession>
<dbReference type="InterPro" id="IPR006059">
    <property type="entry name" value="SBP"/>
</dbReference>
<dbReference type="AlphaFoldDB" id="A0A1G6WP26"/>
<dbReference type="PANTHER" id="PTHR43649:SF31">
    <property type="entry name" value="SN-GLYCEROL-3-PHOSPHATE-BINDING PERIPLASMIC PROTEIN UGPB"/>
    <property type="match status" value="1"/>
</dbReference>
<dbReference type="PROSITE" id="PS51318">
    <property type="entry name" value="TAT"/>
    <property type="match status" value="1"/>
</dbReference>
<evidence type="ECO:0000313" key="5">
    <source>
        <dbReference type="EMBL" id="SDD66775.1"/>
    </source>
</evidence>
<evidence type="ECO:0000256" key="1">
    <source>
        <dbReference type="ARBA" id="ARBA00004196"/>
    </source>
</evidence>